<keyword evidence="4" id="KW-0109">Calcium transport</keyword>
<keyword evidence="9" id="KW-0809">Transit peptide</keyword>
<dbReference type="Gene3D" id="1.10.238.10">
    <property type="entry name" value="EF-hand"/>
    <property type="match status" value="1"/>
</dbReference>
<dbReference type="InterPro" id="IPR018247">
    <property type="entry name" value="EF_Hand_1_Ca_BS"/>
</dbReference>
<keyword evidence="3" id="KW-0813">Transport</keyword>
<evidence type="ECO:0000256" key="13">
    <source>
        <dbReference type="ARBA" id="ARBA00038333"/>
    </source>
</evidence>
<keyword evidence="16" id="KW-1185">Reference proteome</keyword>
<comment type="similarity">
    <text evidence="13">Belongs to the MICU1 family. MICU1 subfamily.</text>
</comment>
<evidence type="ECO:0000259" key="14">
    <source>
        <dbReference type="PROSITE" id="PS50222"/>
    </source>
</evidence>
<keyword evidence="5" id="KW-0479">Metal-binding</keyword>
<keyword evidence="11" id="KW-0496">Mitochondrion</keyword>
<evidence type="ECO:0000256" key="12">
    <source>
        <dbReference type="ARBA" id="ARBA00023136"/>
    </source>
</evidence>
<dbReference type="PROSITE" id="PS50222">
    <property type="entry name" value="EF_HAND_2"/>
    <property type="match status" value="1"/>
</dbReference>
<keyword evidence="10" id="KW-0406">Ion transport</keyword>
<evidence type="ECO:0000256" key="9">
    <source>
        <dbReference type="ARBA" id="ARBA00022946"/>
    </source>
</evidence>
<evidence type="ECO:0000313" key="15">
    <source>
        <dbReference type="EMBL" id="KAK7206324.1"/>
    </source>
</evidence>
<proteinExistence type="inferred from homology"/>
<evidence type="ECO:0000256" key="5">
    <source>
        <dbReference type="ARBA" id="ARBA00022723"/>
    </source>
</evidence>
<dbReference type="SUPFAM" id="SSF47473">
    <property type="entry name" value="EF-hand"/>
    <property type="match status" value="1"/>
</dbReference>
<sequence>MSSSSSPPSSRAVAIFRKHASGQLDGEPHMTTDDFVAAIAPPNEDYHKIARESYAVLFSAADRSQKGLVSIQDWIYFENLLKKPDAEYQIAFRLFDTDGNGVVDYDEFIRYYNQNKSDNSFPFDWNAPWASLYCGNKNRRHAMTYDQFAQMLRGLQGERVRQVHPLSLFLPFSITPPSLNFSELLI</sequence>
<protein>
    <recommendedName>
        <fullName evidence="14">EF-hand domain-containing protein</fullName>
    </recommendedName>
</protein>
<dbReference type="Pfam" id="PF13499">
    <property type="entry name" value="EF-hand_7"/>
    <property type="match status" value="1"/>
</dbReference>
<evidence type="ECO:0000256" key="6">
    <source>
        <dbReference type="ARBA" id="ARBA00022737"/>
    </source>
</evidence>
<keyword evidence="7" id="KW-0999">Mitochondrion inner membrane</keyword>
<evidence type="ECO:0000256" key="7">
    <source>
        <dbReference type="ARBA" id="ARBA00022792"/>
    </source>
</evidence>
<reference evidence="15 16" key="1">
    <citation type="submission" date="2024-03" db="EMBL/GenBank/DDBJ databases">
        <title>Genome-scale model development and genomic sequencing of the oleaginous clade Lipomyces.</title>
        <authorList>
            <consortium name="Lawrence Berkeley National Laboratory"/>
            <person name="Czajka J.J."/>
            <person name="Han Y."/>
            <person name="Kim J."/>
            <person name="Mondo S.J."/>
            <person name="Hofstad B.A."/>
            <person name="Robles A."/>
            <person name="Haridas S."/>
            <person name="Riley R."/>
            <person name="LaButti K."/>
            <person name="Pangilinan J."/>
            <person name="Andreopoulos W."/>
            <person name="Lipzen A."/>
            <person name="Yan J."/>
            <person name="Wang M."/>
            <person name="Ng V."/>
            <person name="Grigoriev I.V."/>
            <person name="Spatafora J.W."/>
            <person name="Magnuson J.K."/>
            <person name="Baker S.E."/>
            <person name="Pomraning K.R."/>
        </authorList>
    </citation>
    <scope>NUCLEOTIDE SEQUENCE [LARGE SCALE GENOMIC DNA]</scope>
    <source>
        <strain evidence="15 16">Phaff 52-87</strain>
    </source>
</reference>
<evidence type="ECO:0000256" key="1">
    <source>
        <dbReference type="ARBA" id="ARBA00004273"/>
    </source>
</evidence>
<dbReference type="PANTHER" id="PTHR12294:SF1">
    <property type="entry name" value="CALCIUM UPTAKE PROTEIN 1, MITOCHONDRIAL"/>
    <property type="match status" value="1"/>
</dbReference>
<evidence type="ECO:0000256" key="2">
    <source>
        <dbReference type="ARBA" id="ARBA00004569"/>
    </source>
</evidence>
<dbReference type="InterPro" id="IPR002048">
    <property type="entry name" value="EF_hand_dom"/>
</dbReference>
<name>A0ABR1F8Z4_9ASCO</name>
<comment type="subcellular location">
    <subcellularLocation>
        <location evidence="1">Mitochondrion inner membrane</location>
    </subcellularLocation>
    <subcellularLocation>
        <location evidence="2">Mitochondrion intermembrane space</location>
    </subcellularLocation>
</comment>
<dbReference type="InterPro" id="IPR039800">
    <property type="entry name" value="MICU1/2/3"/>
</dbReference>
<organism evidence="15 16">
    <name type="scientific">Myxozyma melibiosi</name>
    <dbReference type="NCBI Taxonomy" id="54550"/>
    <lineage>
        <taxon>Eukaryota</taxon>
        <taxon>Fungi</taxon>
        <taxon>Dikarya</taxon>
        <taxon>Ascomycota</taxon>
        <taxon>Saccharomycotina</taxon>
        <taxon>Lipomycetes</taxon>
        <taxon>Lipomycetales</taxon>
        <taxon>Lipomycetaceae</taxon>
        <taxon>Myxozyma</taxon>
    </lineage>
</organism>
<evidence type="ECO:0000313" key="16">
    <source>
        <dbReference type="Proteomes" id="UP001498771"/>
    </source>
</evidence>
<dbReference type="PROSITE" id="PS00018">
    <property type="entry name" value="EF_HAND_1"/>
    <property type="match status" value="1"/>
</dbReference>
<evidence type="ECO:0000256" key="10">
    <source>
        <dbReference type="ARBA" id="ARBA00023065"/>
    </source>
</evidence>
<gene>
    <name evidence="15" type="ORF">BZA70DRAFT_132093</name>
</gene>
<dbReference type="PANTHER" id="PTHR12294">
    <property type="entry name" value="EF HAND DOMAIN FAMILY A1,A2-RELATED"/>
    <property type="match status" value="1"/>
</dbReference>
<feature type="domain" description="EF-hand" evidence="14">
    <location>
        <begin position="83"/>
        <end position="118"/>
    </location>
</feature>
<dbReference type="Proteomes" id="UP001498771">
    <property type="component" value="Unassembled WGS sequence"/>
</dbReference>
<evidence type="ECO:0000256" key="3">
    <source>
        <dbReference type="ARBA" id="ARBA00022448"/>
    </source>
</evidence>
<comment type="caution">
    <text evidence="15">The sequence shown here is derived from an EMBL/GenBank/DDBJ whole genome shotgun (WGS) entry which is preliminary data.</text>
</comment>
<evidence type="ECO:0000256" key="8">
    <source>
        <dbReference type="ARBA" id="ARBA00022837"/>
    </source>
</evidence>
<keyword evidence="6" id="KW-0677">Repeat</keyword>
<evidence type="ECO:0000256" key="4">
    <source>
        <dbReference type="ARBA" id="ARBA00022568"/>
    </source>
</evidence>
<dbReference type="RefSeq" id="XP_064769357.1">
    <property type="nucleotide sequence ID" value="XM_064909566.1"/>
</dbReference>
<evidence type="ECO:0000256" key="11">
    <source>
        <dbReference type="ARBA" id="ARBA00023128"/>
    </source>
</evidence>
<keyword evidence="12" id="KW-0472">Membrane</keyword>
<dbReference type="GeneID" id="90035078"/>
<dbReference type="EMBL" id="JBBJBU010000003">
    <property type="protein sequence ID" value="KAK7206324.1"/>
    <property type="molecule type" value="Genomic_DNA"/>
</dbReference>
<dbReference type="InterPro" id="IPR011992">
    <property type="entry name" value="EF-hand-dom_pair"/>
</dbReference>
<accession>A0ABR1F8Z4</accession>
<keyword evidence="8" id="KW-0106">Calcium</keyword>